<feature type="compositionally biased region" description="Polar residues" evidence="1">
    <location>
        <begin position="324"/>
        <end position="337"/>
    </location>
</feature>
<dbReference type="AlphaFoldDB" id="A0AAV9JEH2"/>
<protein>
    <submittedName>
        <fullName evidence="2">Uncharacterized protein</fullName>
    </submittedName>
</protein>
<evidence type="ECO:0000256" key="1">
    <source>
        <dbReference type="SAM" id="MobiDB-lite"/>
    </source>
</evidence>
<feature type="compositionally biased region" description="Polar residues" evidence="1">
    <location>
        <begin position="1"/>
        <end position="10"/>
    </location>
</feature>
<feature type="compositionally biased region" description="Basic residues" evidence="1">
    <location>
        <begin position="289"/>
        <end position="299"/>
    </location>
</feature>
<evidence type="ECO:0000313" key="3">
    <source>
        <dbReference type="Proteomes" id="UP001324427"/>
    </source>
</evidence>
<proteinExistence type="predicted"/>
<dbReference type="Proteomes" id="UP001324427">
    <property type="component" value="Unassembled WGS sequence"/>
</dbReference>
<dbReference type="EMBL" id="JAVFHQ010000031">
    <property type="protein sequence ID" value="KAK4543581.1"/>
    <property type="molecule type" value="Genomic_DNA"/>
</dbReference>
<name>A0AAV9JEH2_9PEZI</name>
<accession>A0AAV9JEH2</accession>
<sequence length="429" mass="46937">MLMNDTSTAPLKTIPASIGGSYSAELRNSGELRDLTRTRKQAPKASDRQMPGPSQDASASKEITEQQEKLTWTKAHADYDAAHAHIHGEPVKMQKVNVNSDDWGSIGGRRMQDLGAELLDALQTEPDGPEDGWTASQKAYARVRYAETMRTVNSVLDAGSQQKRIEANICLLLKEVRNLHEFGMPESMFDKTRKTGYKAEVGMTCSERVRRVAEVASKNPYIKQDLLRDASDSSPQDFIDLARSPYGYLKRKLTNVKSNGNKPIVSDKKVGGIDGLGPATITASTTTAPKKKGGRKPKAKINETESNANQQTFVSVDTVESGPKATNSSNVQQLPTPSASASAASTPYMASDTGVSFQPIPALDPATTQSKLVPTKDHKRKATLQNDEIYGKTHKKRTRYENVTDPELMDKTYGIRNPLVALPSSCYDF</sequence>
<evidence type="ECO:0000313" key="2">
    <source>
        <dbReference type="EMBL" id="KAK4543581.1"/>
    </source>
</evidence>
<feature type="compositionally biased region" description="Low complexity" evidence="1">
    <location>
        <begin position="278"/>
        <end position="288"/>
    </location>
</feature>
<feature type="compositionally biased region" description="Basic and acidic residues" evidence="1">
    <location>
        <begin position="28"/>
        <end position="37"/>
    </location>
</feature>
<feature type="region of interest" description="Disordered" evidence="1">
    <location>
        <begin position="1"/>
        <end position="68"/>
    </location>
</feature>
<reference evidence="2 3" key="1">
    <citation type="submission" date="2021-11" db="EMBL/GenBank/DDBJ databases">
        <title>Black yeast isolated from Biological Soil Crust.</title>
        <authorList>
            <person name="Kurbessoian T."/>
        </authorList>
    </citation>
    <scope>NUCLEOTIDE SEQUENCE [LARGE SCALE GENOMIC DNA]</scope>
    <source>
        <strain evidence="2 3">CCFEE 5522</strain>
    </source>
</reference>
<feature type="compositionally biased region" description="Polar residues" evidence="1">
    <location>
        <begin position="304"/>
        <end position="315"/>
    </location>
</feature>
<keyword evidence="3" id="KW-1185">Reference proteome</keyword>
<gene>
    <name evidence="2" type="ORF">LTR36_005476</name>
</gene>
<feature type="region of interest" description="Disordered" evidence="1">
    <location>
        <begin position="278"/>
        <end position="345"/>
    </location>
</feature>
<comment type="caution">
    <text evidence="2">The sequence shown here is derived from an EMBL/GenBank/DDBJ whole genome shotgun (WGS) entry which is preliminary data.</text>
</comment>
<organism evidence="2 3">
    <name type="scientific">Oleoguttula mirabilis</name>
    <dbReference type="NCBI Taxonomy" id="1507867"/>
    <lineage>
        <taxon>Eukaryota</taxon>
        <taxon>Fungi</taxon>
        <taxon>Dikarya</taxon>
        <taxon>Ascomycota</taxon>
        <taxon>Pezizomycotina</taxon>
        <taxon>Dothideomycetes</taxon>
        <taxon>Dothideomycetidae</taxon>
        <taxon>Mycosphaerellales</taxon>
        <taxon>Teratosphaeriaceae</taxon>
        <taxon>Oleoguttula</taxon>
    </lineage>
</organism>